<sequence length="224" mass="25869">MKIDFNSTESTLLFNGKKKRIGYRDALVLDALVSNEGEVLSKDYLLEYAWGNTIVTEVSLTKSIHDLRVALKSLSPEQDIIITIPKIGYKIKNEKIKKQNNCVESRTKLNLLTITIFILSIMFLAFSTIYSFDNNKKNSQYNEMKIHLLKDSRKIYLNEKTRNDKLILLSKIKCNCDIFFSQNHISIYLHLEKKSINFMYSGLNLIDTINEINTTLSVQDITDV</sequence>
<dbReference type="GO" id="GO:0000160">
    <property type="term" value="P:phosphorelay signal transduction system"/>
    <property type="evidence" value="ECO:0007669"/>
    <property type="project" value="InterPro"/>
</dbReference>
<dbReference type="InterPro" id="IPR001867">
    <property type="entry name" value="OmpR/PhoB-type_DNA-bd"/>
</dbReference>
<evidence type="ECO:0000259" key="4">
    <source>
        <dbReference type="PROSITE" id="PS51755"/>
    </source>
</evidence>
<evidence type="ECO:0000313" key="6">
    <source>
        <dbReference type="Proteomes" id="UP001140979"/>
    </source>
</evidence>
<dbReference type="InterPro" id="IPR036388">
    <property type="entry name" value="WH-like_DNA-bd_sf"/>
</dbReference>
<comment type="caution">
    <text evidence="5">The sequence shown here is derived from an EMBL/GenBank/DDBJ whole genome shotgun (WGS) entry which is preliminary data.</text>
</comment>
<protein>
    <submittedName>
        <fullName evidence="5">Winged helix-turn-helix domain-containing protein</fullName>
    </submittedName>
</protein>
<dbReference type="GO" id="GO:0003677">
    <property type="term" value="F:DNA binding"/>
    <property type="evidence" value="ECO:0007669"/>
    <property type="project" value="UniProtKB-UniRule"/>
</dbReference>
<dbReference type="SMART" id="SM00862">
    <property type="entry name" value="Trans_reg_C"/>
    <property type="match status" value="1"/>
</dbReference>
<gene>
    <name evidence="5" type="ORF">L9W94_12135</name>
</gene>
<evidence type="ECO:0000313" key="5">
    <source>
        <dbReference type="EMBL" id="MDE1242883.1"/>
    </source>
</evidence>
<dbReference type="Pfam" id="PF00486">
    <property type="entry name" value="Trans_reg_C"/>
    <property type="match status" value="1"/>
</dbReference>
<feature type="transmembrane region" description="Helical" evidence="3">
    <location>
        <begin position="109"/>
        <end position="132"/>
    </location>
</feature>
<dbReference type="RefSeq" id="WP_274683390.1">
    <property type="nucleotide sequence ID" value="NZ_JAKNBA010000019.1"/>
</dbReference>
<evidence type="ECO:0000256" key="2">
    <source>
        <dbReference type="PROSITE-ProRule" id="PRU01091"/>
    </source>
</evidence>
<dbReference type="Proteomes" id="UP001140979">
    <property type="component" value="Unassembled WGS sequence"/>
</dbReference>
<accession>A0A9X4EYY5</accession>
<dbReference type="PROSITE" id="PS51755">
    <property type="entry name" value="OMPR_PHOB"/>
    <property type="match status" value="1"/>
</dbReference>
<keyword evidence="3" id="KW-0812">Transmembrane</keyword>
<evidence type="ECO:0000256" key="3">
    <source>
        <dbReference type="SAM" id="Phobius"/>
    </source>
</evidence>
<dbReference type="CDD" id="cd00383">
    <property type="entry name" value="trans_reg_C"/>
    <property type="match status" value="1"/>
</dbReference>
<organism evidence="5 6">
    <name type="scientific">Vibrio aestuarianus</name>
    <dbReference type="NCBI Taxonomy" id="28171"/>
    <lineage>
        <taxon>Bacteria</taxon>
        <taxon>Pseudomonadati</taxon>
        <taxon>Pseudomonadota</taxon>
        <taxon>Gammaproteobacteria</taxon>
        <taxon>Vibrionales</taxon>
        <taxon>Vibrionaceae</taxon>
        <taxon>Vibrio</taxon>
    </lineage>
</organism>
<dbReference type="InterPro" id="IPR016032">
    <property type="entry name" value="Sig_transdc_resp-reg_C-effctor"/>
</dbReference>
<dbReference type="GO" id="GO:0006355">
    <property type="term" value="P:regulation of DNA-templated transcription"/>
    <property type="evidence" value="ECO:0007669"/>
    <property type="project" value="InterPro"/>
</dbReference>
<proteinExistence type="predicted"/>
<evidence type="ECO:0000256" key="1">
    <source>
        <dbReference type="ARBA" id="ARBA00023125"/>
    </source>
</evidence>
<dbReference type="Gene3D" id="1.10.10.10">
    <property type="entry name" value="Winged helix-like DNA-binding domain superfamily/Winged helix DNA-binding domain"/>
    <property type="match status" value="1"/>
</dbReference>
<keyword evidence="3" id="KW-0472">Membrane</keyword>
<feature type="domain" description="OmpR/PhoB-type" evidence="4">
    <location>
        <begin position="1"/>
        <end position="93"/>
    </location>
</feature>
<dbReference type="SUPFAM" id="SSF46894">
    <property type="entry name" value="C-terminal effector domain of the bipartite response regulators"/>
    <property type="match status" value="1"/>
</dbReference>
<feature type="DNA-binding region" description="OmpR/PhoB-type" evidence="2">
    <location>
        <begin position="1"/>
        <end position="93"/>
    </location>
</feature>
<name>A0A9X4EYY5_9VIBR</name>
<reference evidence="5" key="1">
    <citation type="submission" date="2022-02" db="EMBL/GenBank/DDBJ databases">
        <title>Emergence and expansion in Europe of a Vibrio aestuarianus clonal complex pathogenic for oysters.</title>
        <authorList>
            <person name="Mesnil A."/>
            <person name="Travers M.-A."/>
        </authorList>
    </citation>
    <scope>NUCLEOTIDE SEQUENCE</scope>
    <source>
        <strain evidence="5">19_064_11T1</strain>
    </source>
</reference>
<dbReference type="EMBL" id="JAKNBA010000019">
    <property type="protein sequence ID" value="MDE1242883.1"/>
    <property type="molecule type" value="Genomic_DNA"/>
</dbReference>
<dbReference type="AlphaFoldDB" id="A0A9X4EYY5"/>
<keyword evidence="3" id="KW-1133">Transmembrane helix</keyword>
<keyword evidence="1 2" id="KW-0238">DNA-binding</keyword>